<feature type="region of interest" description="Disordered" evidence="1">
    <location>
        <begin position="29"/>
        <end position="61"/>
    </location>
</feature>
<protein>
    <submittedName>
        <fullName evidence="2">Uncharacterized protein</fullName>
    </submittedName>
</protein>
<organism evidence="2 3">
    <name type="scientific">Chitinophaga pinensis (strain ATCC 43595 / DSM 2588 / LMG 13176 / NBRC 15968 / NCIMB 11800 / UQM 2034)</name>
    <dbReference type="NCBI Taxonomy" id="485918"/>
    <lineage>
        <taxon>Bacteria</taxon>
        <taxon>Pseudomonadati</taxon>
        <taxon>Bacteroidota</taxon>
        <taxon>Chitinophagia</taxon>
        <taxon>Chitinophagales</taxon>
        <taxon>Chitinophagaceae</taxon>
        <taxon>Chitinophaga</taxon>
    </lineage>
</organism>
<feature type="compositionally biased region" description="Polar residues" evidence="1">
    <location>
        <begin position="41"/>
        <end position="61"/>
    </location>
</feature>
<dbReference type="Proteomes" id="UP000002215">
    <property type="component" value="Chromosome"/>
</dbReference>
<name>A0A979GX89_CHIPD</name>
<evidence type="ECO:0000256" key="1">
    <source>
        <dbReference type="SAM" id="MobiDB-lite"/>
    </source>
</evidence>
<accession>A0A979GX89</accession>
<reference evidence="2 3" key="2">
    <citation type="journal article" date="2010" name="Stand. Genomic Sci.">
        <title>Complete genome sequence of Chitinophaga pinensis type strain (UQM 2034).</title>
        <authorList>
            <person name="Glavina Del Rio T."/>
            <person name="Abt B."/>
            <person name="Spring S."/>
            <person name="Lapidus A."/>
            <person name="Nolan M."/>
            <person name="Tice H."/>
            <person name="Copeland A."/>
            <person name="Cheng J.F."/>
            <person name="Chen F."/>
            <person name="Bruce D."/>
            <person name="Goodwin L."/>
            <person name="Pitluck S."/>
            <person name="Ivanova N."/>
            <person name="Mavromatis K."/>
            <person name="Mikhailova N."/>
            <person name="Pati A."/>
            <person name="Chen A."/>
            <person name="Palaniappan K."/>
            <person name="Land M."/>
            <person name="Hauser L."/>
            <person name="Chang Y.J."/>
            <person name="Jeffries C.D."/>
            <person name="Chain P."/>
            <person name="Saunders E."/>
            <person name="Detter J.C."/>
            <person name="Brettin T."/>
            <person name="Rohde M."/>
            <person name="Goker M."/>
            <person name="Bristow J."/>
            <person name="Eisen J.A."/>
            <person name="Markowitz V."/>
            <person name="Hugenholtz P."/>
            <person name="Kyrpides N.C."/>
            <person name="Klenk H.P."/>
            <person name="Lucas S."/>
        </authorList>
    </citation>
    <scope>NUCLEOTIDE SEQUENCE [LARGE SCALE GENOMIC DNA]</scope>
    <source>
        <strain evidence="3">ATCC 43595 / DSM 2588 / LMG 13176 / NBRC 15968 / NCIMB 11800 / UQM 2034</strain>
    </source>
</reference>
<sequence length="78" mass="9172">MLLNFQKKVKRRGLRQVFYFREASLDGANNSHPLNYGARNSLRTTQRPDNHNSNGYETTDYPQNRWITQSITLKKEAD</sequence>
<evidence type="ECO:0000313" key="3">
    <source>
        <dbReference type="Proteomes" id="UP000002215"/>
    </source>
</evidence>
<dbReference type="EMBL" id="CP001699">
    <property type="protein sequence ID" value="ACU64488.1"/>
    <property type="molecule type" value="Genomic_DNA"/>
</dbReference>
<reference evidence="3" key="1">
    <citation type="submission" date="2009-08" db="EMBL/GenBank/DDBJ databases">
        <title>The complete genome of Chitinophaga pinensis DSM 2588.</title>
        <authorList>
            <consortium name="US DOE Joint Genome Institute (JGI-PGF)"/>
            <person name="Lucas S."/>
            <person name="Copeland A."/>
            <person name="Lapidus A."/>
            <person name="Glavina del Rio T."/>
            <person name="Dalin E."/>
            <person name="Tice H."/>
            <person name="Bruce D."/>
            <person name="Goodwin L."/>
            <person name="Pitluck S."/>
            <person name="Kyrpides N."/>
            <person name="Mavromatis K."/>
            <person name="Ivanova N."/>
            <person name="Mikhailova N."/>
            <person name="Sims D."/>
            <person name="Meinche L."/>
            <person name="Brettin T."/>
            <person name="Detter J.C."/>
            <person name="Han C."/>
            <person name="Larimer F."/>
            <person name="Land M."/>
            <person name="Hauser L."/>
            <person name="Markowitz V."/>
            <person name="Cheng J.-F."/>
            <person name="Hugenholtz P."/>
            <person name="Woyke T."/>
            <person name="Wu D."/>
            <person name="Spring S."/>
            <person name="Klenk H.-P."/>
            <person name="Eisen J.A."/>
        </authorList>
    </citation>
    <scope>NUCLEOTIDE SEQUENCE [LARGE SCALE GENOMIC DNA]</scope>
    <source>
        <strain evidence="3">ATCC 43595 / DSM 2588 / LMG 13176 / NBRC 15968 / NCIMB 11800 / UQM 2034</strain>
    </source>
</reference>
<dbReference type="KEGG" id="cpi:Cpin_7087"/>
<evidence type="ECO:0000313" key="2">
    <source>
        <dbReference type="EMBL" id="ACU64488.1"/>
    </source>
</evidence>
<gene>
    <name evidence="2" type="ordered locus">Cpin_7087</name>
</gene>
<dbReference type="AlphaFoldDB" id="A0A979GX89"/>
<proteinExistence type="predicted"/>